<protein>
    <submittedName>
        <fullName evidence="1">Uncharacterized protein</fullName>
    </submittedName>
</protein>
<sequence>MLTVKGLCTQAKQFGLPGTSKLCKAGLNMVIAEARATEFQERVERMVRRLQTGRFPALLENPSRNDKKGQQARELRQLDDEVTADLQAGTYANRRITKRTQRGHTFGKWPEPLAREGPAIQDELDGEWEGEEKGHRFNKWTFLQGVEGSLIDRITEKLEAKVQTSFYLRYSYTYRLCNEETGAVILNHKTVRGSPWIRFLEEPQYCTQGHQEETTRSG</sequence>
<dbReference type="Proteomes" id="UP001163046">
    <property type="component" value="Unassembled WGS sequence"/>
</dbReference>
<reference evidence="1" key="1">
    <citation type="submission" date="2023-01" db="EMBL/GenBank/DDBJ databases">
        <title>Genome assembly of the deep-sea coral Lophelia pertusa.</title>
        <authorList>
            <person name="Herrera S."/>
            <person name="Cordes E."/>
        </authorList>
    </citation>
    <scope>NUCLEOTIDE SEQUENCE</scope>
    <source>
        <strain evidence="1">USNM1676648</strain>
        <tissue evidence="1">Polyp</tissue>
    </source>
</reference>
<comment type="caution">
    <text evidence="1">The sequence shown here is derived from an EMBL/GenBank/DDBJ whole genome shotgun (WGS) entry which is preliminary data.</text>
</comment>
<evidence type="ECO:0000313" key="2">
    <source>
        <dbReference type="Proteomes" id="UP001163046"/>
    </source>
</evidence>
<organism evidence="1 2">
    <name type="scientific">Desmophyllum pertusum</name>
    <dbReference type="NCBI Taxonomy" id="174260"/>
    <lineage>
        <taxon>Eukaryota</taxon>
        <taxon>Metazoa</taxon>
        <taxon>Cnidaria</taxon>
        <taxon>Anthozoa</taxon>
        <taxon>Hexacorallia</taxon>
        <taxon>Scleractinia</taxon>
        <taxon>Caryophylliina</taxon>
        <taxon>Caryophylliidae</taxon>
        <taxon>Desmophyllum</taxon>
    </lineage>
</organism>
<keyword evidence="2" id="KW-1185">Reference proteome</keyword>
<dbReference type="AlphaFoldDB" id="A0A9X0CFK9"/>
<proteinExistence type="predicted"/>
<name>A0A9X0CFK9_9CNID</name>
<evidence type="ECO:0000313" key="1">
    <source>
        <dbReference type="EMBL" id="KAJ7335969.1"/>
    </source>
</evidence>
<dbReference type="EMBL" id="MU827783">
    <property type="protein sequence ID" value="KAJ7335969.1"/>
    <property type="molecule type" value="Genomic_DNA"/>
</dbReference>
<gene>
    <name evidence="1" type="ORF">OS493_013333</name>
</gene>
<accession>A0A9X0CFK9</accession>